<dbReference type="EMBL" id="QGGO01000008">
    <property type="protein sequence ID" value="PWK27009.1"/>
    <property type="molecule type" value="Genomic_DNA"/>
</dbReference>
<reference evidence="1 2" key="1">
    <citation type="submission" date="2018-05" db="EMBL/GenBank/DDBJ databases">
        <title>Genomic Encyclopedia of Archaeal and Bacterial Type Strains, Phase II (KMG-II): from individual species to whole genera.</title>
        <authorList>
            <person name="Goeker M."/>
        </authorList>
    </citation>
    <scope>NUCLEOTIDE SEQUENCE [LARGE SCALE GENOMIC DNA]</scope>
    <source>
        <strain evidence="1 2">DSM 22214</strain>
    </source>
</reference>
<evidence type="ECO:0000313" key="2">
    <source>
        <dbReference type="Proteomes" id="UP000245489"/>
    </source>
</evidence>
<evidence type="ECO:0000313" key="1">
    <source>
        <dbReference type="EMBL" id="PWK27009.1"/>
    </source>
</evidence>
<dbReference type="AlphaFoldDB" id="A0A316EEC1"/>
<dbReference type="RefSeq" id="WP_109742583.1">
    <property type="nucleotide sequence ID" value="NZ_QGGO01000008.1"/>
</dbReference>
<protein>
    <submittedName>
        <fullName evidence="1">Uncharacterized protein</fullName>
    </submittedName>
</protein>
<name>A0A316EEC1_9BACT</name>
<comment type="caution">
    <text evidence="1">The sequence shown here is derived from an EMBL/GenBank/DDBJ whole genome shotgun (WGS) entry which is preliminary data.</text>
</comment>
<accession>A0A316EEC1</accession>
<keyword evidence="2" id="KW-1185">Reference proteome</keyword>
<gene>
    <name evidence="1" type="ORF">LV89_01821</name>
</gene>
<dbReference type="Proteomes" id="UP000245489">
    <property type="component" value="Unassembled WGS sequence"/>
</dbReference>
<organism evidence="1 2">
    <name type="scientific">Arcicella aurantiaca</name>
    <dbReference type="NCBI Taxonomy" id="591202"/>
    <lineage>
        <taxon>Bacteria</taxon>
        <taxon>Pseudomonadati</taxon>
        <taxon>Bacteroidota</taxon>
        <taxon>Cytophagia</taxon>
        <taxon>Cytophagales</taxon>
        <taxon>Flectobacillaceae</taxon>
        <taxon>Arcicella</taxon>
    </lineage>
</organism>
<sequence>MPFFSSLRPQGISRIEFTDSLTHIKFKWDGKGAVLHFNRNEFERLSPEVRYFVIMHEVGHLKTMTVFSKKATLEDEEKADNYALQACLKAGMNFKSVQEVRQLYANQIK</sequence>
<proteinExistence type="predicted"/>